<evidence type="ECO:0000256" key="1">
    <source>
        <dbReference type="SAM" id="Phobius"/>
    </source>
</evidence>
<dbReference type="Proteomes" id="UP000602198">
    <property type="component" value="Unassembled WGS sequence"/>
</dbReference>
<gene>
    <name evidence="2" type="ORF">JK358_31525</name>
</gene>
<keyword evidence="3" id="KW-1185">Reference proteome</keyword>
<proteinExistence type="predicted"/>
<feature type="transmembrane region" description="Helical" evidence="1">
    <location>
        <begin position="12"/>
        <end position="34"/>
    </location>
</feature>
<organism evidence="2 3">
    <name type="scientific">Nocardia acididurans</name>
    <dbReference type="NCBI Taxonomy" id="2802282"/>
    <lineage>
        <taxon>Bacteria</taxon>
        <taxon>Bacillati</taxon>
        <taxon>Actinomycetota</taxon>
        <taxon>Actinomycetes</taxon>
        <taxon>Mycobacteriales</taxon>
        <taxon>Nocardiaceae</taxon>
        <taxon>Nocardia</taxon>
    </lineage>
</organism>
<evidence type="ECO:0000313" key="3">
    <source>
        <dbReference type="Proteomes" id="UP000602198"/>
    </source>
</evidence>
<dbReference type="RefSeq" id="WP_201954805.1">
    <property type="nucleotide sequence ID" value="NZ_JAERRJ010000013.1"/>
</dbReference>
<dbReference type="EMBL" id="JAERRJ010000013">
    <property type="protein sequence ID" value="MBL1078944.1"/>
    <property type="molecule type" value="Genomic_DNA"/>
</dbReference>
<keyword evidence="1" id="KW-1133">Transmembrane helix</keyword>
<keyword evidence="1" id="KW-0472">Membrane</keyword>
<sequence length="201" mass="20865">MRRGNPWGSVLAYGSASAAAVVMIGAGAGLAVYFRTHLGAPPPIIVVAQALPAASTTLVPTTRTTTTTVKPVVPQEDIPPQLPDHRAYTAAPVTALPGFVNRTANHYGWFGGDGVSARCDEWQRATVVGSTSGVLFVVCGSYFKGYDLATATPIRVGVAGGGGGWSGSGADVSIRLTETELIIGRESADPAVQEIVQWWMP</sequence>
<accession>A0ABS1MEF4</accession>
<evidence type="ECO:0000313" key="2">
    <source>
        <dbReference type="EMBL" id="MBL1078944.1"/>
    </source>
</evidence>
<reference evidence="2 3" key="1">
    <citation type="submission" date="2021-01" db="EMBL/GenBank/DDBJ databases">
        <title>WGS of actinomycetes isolated from Thailand.</title>
        <authorList>
            <person name="Thawai C."/>
        </authorList>
    </citation>
    <scope>NUCLEOTIDE SEQUENCE [LARGE SCALE GENOMIC DNA]</scope>
    <source>
        <strain evidence="2 3">LPG 2</strain>
    </source>
</reference>
<name>A0ABS1MEF4_9NOCA</name>
<protein>
    <submittedName>
        <fullName evidence="2">Uncharacterized protein</fullName>
    </submittedName>
</protein>
<comment type="caution">
    <text evidence="2">The sequence shown here is derived from an EMBL/GenBank/DDBJ whole genome shotgun (WGS) entry which is preliminary data.</text>
</comment>
<keyword evidence="1" id="KW-0812">Transmembrane</keyword>